<feature type="coiled-coil region" evidence="1">
    <location>
        <begin position="101"/>
        <end position="128"/>
    </location>
</feature>
<name>A0A7G5XM10_9BACT</name>
<keyword evidence="4" id="KW-1185">Reference proteome</keyword>
<dbReference type="EMBL" id="CP060007">
    <property type="protein sequence ID" value="QNA46513.1"/>
    <property type="molecule type" value="Genomic_DNA"/>
</dbReference>
<keyword evidence="2" id="KW-0812">Transmembrane</keyword>
<keyword evidence="2" id="KW-1133">Transmembrane helix</keyword>
<dbReference type="RefSeq" id="WP_182806405.1">
    <property type="nucleotide sequence ID" value="NZ_CP060007.1"/>
</dbReference>
<accession>A0A7G5XM10</accession>
<reference evidence="4" key="1">
    <citation type="submission" date="2020-08" db="EMBL/GenBank/DDBJ databases">
        <title>Lacibacter sp. S13-6-6 genome sequencing.</title>
        <authorList>
            <person name="Jin L."/>
        </authorList>
    </citation>
    <scope>NUCLEOTIDE SEQUENCE [LARGE SCALE GENOMIC DNA]</scope>
    <source>
        <strain evidence="4">S13-6-6</strain>
    </source>
</reference>
<evidence type="ECO:0000256" key="1">
    <source>
        <dbReference type="SAM" id="Coils"/>
    </source>
</evidence>
<evidence type="ECO:0000313" key="4">
    <source>
        <dbReference type="Proteomes" id="UP000515344"/>
    </source>
</evidence>
<dbReference type="Proteomes" id="UP000515344">
    <property type="component" value="Chromosome"/>
</dbReference>
<dbReference type="AlphaFoldDB" id="A0A7G5XM10"/>
<keyword evidence="2" id="KW-0472">Membrane</keyword>
<dbReference type="KEGG" id="lacs:H4075_10185"/>
<evidence type="ECO:0000313" key="3">
    <source>
        <dbReference type="EMBL" id="QNA46513.1"/>
    </source>
</evidence>
<proteinExistence type="predicted"/>
<gene>
    <name evidence="3" type="ORF">H4075_10185</name>
</gene>
<protein>
    <submittedName>
        <fullName evidence="3">Uncharacterized protein</fullName>
    </submittedName>
</protein>
<sequence>MKDTRNILLVIVSLCLIGTWVYHLYDKNKYANTDVLLPVKDSLAEQTKVNDSLRVAYNGLLQQIDSSRSVAVVDTAFVPLDSTSNAIDSLRNEIAAILAINNITKEDLRRAEEKIKQLQQRLSSSASTPVTTSTEIKNTTTPVTNRVETISKPIAEEPVFTASAISFRAMQSGKEQVTANADATGYFSIACTVQNPTASFSDTEVYMALIDPSGDVVQDDPWQSGMLTTSGNDRIPYTRKTKLSYAKGDASRIAMNLKLPAYDKGMYSVQFYHNGVRIGRGNLRLN</sequence>
<evidence type="ECO:0000256" key="2">
    <source>
        <dbReference type="SAM" id="Phobius"/>
    </source>
</evidence>
<feature type="transmembrane region" description="Helical" evidence="2">
    <location>
        <begin position="7"/>
        <end position="25"/>
    </location>
</feature>
<keyword evidence="1" id="KW-0175">Coiled coil</keyword>
<organism evidence="3 4">
    <name type="scientific">Lacibacter sediminis</name>
    <dbReference type="NCBI Taxonomy" id="2760713"/>
    <lineage>
        <taxon>Bacteria</taxon>
        <taxon>Pseudomonadati</taxon>
        <taxon>Bacteroidota</taxon>
        <taxon>Chitinophagia</taxon>
        <taxon>Chitinophagales</taxon>
        <taxon>Chitinophagaceae</taxon>
        <taxon>Lacibacter</taxon>
    </lineage>
</organism>